<feature type="transmembrane region" description="Helical" evidence="2">
    <location>
        <begin position="34"/>
        <end position="60"/>
    </location>
</feature>
<dbReference type="KEGG" id="kbs:EPA93_48095"/>
<feature type="transmembrane region" description="Helical" evidence="2">
    <location>
        <begin position="72"/>
        <end position="92"/>
    </location>
</feature>
<proteinExistence type="predicted"/>
<dbReference type="EMBL" id="CP035758">
    <property type="protein sequence ID" value="QBD83316.1"/>
    <property type="molecule type" value="Genomic_DNA"/>
</dbReference>
<feature type="region of interest" description="Disordered" evidence="1">
    <location>
        <begin position="156"/>
        <end position="191"/>
    </location>
</feature>
<dbReference type="Proteomes" id="UP000290365">
    <property type="component" value="Chromosome"/>
</dbReference>
<keyword evidence="2" id="KW-0812">Transmembrane</keyword>
<sequence>MWKNAATDWQSGLTVYIFLVEHLLVGGQRRHPELVWPVLGVQFLAMAAVATLAALCFGYWRSLHALVPTDLAVFAYAGIGTILIPVVLRLRCRPRASASTRSLPGCLGSDLEYCADDRSASRHPGVFLERAQILAAVWFPGECRCAAPSVGERAERGVQSGRRFQRRDHPSSPTGCATRLPTRYSDNKGSF</sequence>
<dbReference type="OrthoDB" id="153898at2"/>
<protein>
    <submittedName>
        <fullName evidence="3">Uncharacterized protein</fullName>
    </submittedName>
</protein>
<organism evidence="3 4">
    <name type="scientific">Ktedonosporobacter rubrisoli</name>
    <dbReference type="NCBI Taxonomy" id="2509675"/>
    <lineage>
        <taxon>Bacteria</taxon>
        <taxon>Bacillati</taxon>
        <taxon>Chloroflexota</taxon>
        <taxon>Ktedonobacteria</taxon>
        <taxon>Ktedonobacterales</taxon>
        <taxon>Ktedonosporobacteraceae</taxon>
        <taxon>Ktedonosporobacter</taxon>
    </lineage>
</organism>
<evidence type="ECO:0000313" key="4">
    <source>
        <dbReference type="Proteomes" id="UP000290365"/>
    </source>
</evidence>
<gene>
    <name evidence="3" type="ORF">EPA93_48095</name>
</gene>
<evidence type="ECO:0000313" key="3">
    <source>
        <dbReference type="EMBL" id="QBD83316.1"/>
    </source>
</evidence>
<dbReference type="AlphaFoldDB" id="A0A4P6K6R5"/>
<dbReference type="RefSeq" id="WP_129894382.1">
    <property type="nucleotide sequence ID" value="NZ_CP035758.1"/>
</dbReference>
<evidence type="ECO:0000256" key="2">
    <source>
        <dbReference type="SAM" id="Phobius"/>
    </source>
</evidence>
<reference evidence="3 4" key="1">
    <citation type="submission" date="2019-01" db="EMBL/GenBank/DDBJ databases">
        <title>Ktedonosporobacter rubrisoli SCAWS-G2.</title>
        <authorList>
            <person name="Huang Y."/>
            <person name="Yan B."/>
        </authorList>
    </citation>
    <scope>NUCLEOTIDE SEQUENCE [LARGE SCALE GENOMIC DNA]</scope>
    <source>
        <strain evidence="3 4">SCAWS-G2</strain>
    </source>
</reference>
<name>A0A4P6K6R5_KTERU</name>
<keyword evidence="2" id="KW-1133">Transmembrane helix</keyword>
<keyword evidence="4" id="KW-1185">Reference proteome</keyword>
<evidence type="ECO:0000256" key="1">
    <source>
        <dbReference type="SAM" id="MobiDB-lite"/>
    </source>
</evidence>
<accession>A0A4P6K6R5</accession>
<keyword evidence="2" id="KW-0472">Membrane</keyword>